<dbReference type="AlphaFoldDB" id="A0A167VE73"/>
<feature type="compositionally biased region" description="Low complexity" evidence="1">
    <location>
        <begin position="834"/>
        <end position="843"/>
    </location>
</feature>
<dbReference type="EMBL" id="AZHD01000006">
    <property type="protein sequence ID" value="OAA62516.1"/>
    <property type="molecule type" value="Genomic_DNA"/>
</dbReference>
<proteinExistence type="predicted"/>
<evidence type="ECO:0000313" key="4">
    <source>
        <dbReference type="Proteomes" id="UP000076874"/>
    </source>
</evidence>
<sequence length="898" mass="88957">MVASRLSLLLLAVVSSCEAAAAARRDGQSHNYNNNKIPRRQWPERRSAGAQRHGAVKPRYTLPWPANHTVEDTSSSSSSSSSSSISDASDPTRNGPTTSSTSSVVVVVVQTLNSSAVHGPTDIKNSQGISSPFTSQTAADEPLTQPAGPTAHNASRPIQAPTANSSIASGSVAPITSATTTTTTTTTSSSSSSSSSSSDAPLRFPGYSFSNATRTPGPGVVSRNGTIVATSLPPAWQTFLSHNASWFTAAPAGAPTCRPSWPEETMTVYTTVFETVSSMSLTATTATPRPAMPTVHALPTGGFFKRAVTGASSSSPSPETISATTGRPNLMFPGTATQGSTINYCLMNTLHSPVVMLHCWTALGTQSSAAAAADRVTTTTTFTNNTNRAAAAATTTAAGNGTSCFVQTISDSAANMFMQGVTVTTTYVTVKVPQVATSAMTTPSYGDGGSGGSAWSTYVNHDQATHSASPFVPPTYPVPPGDGSVATPVAIALPPGAVIIDGHTYADGSGRPQTAPEVVTVGPNVFTIASNEVVGMGTTLLRPSYVPSYGGGGGGGSGGSSPGGNTQNENIDPLDPAVYAATPTSTVMAGGLTVAISGTQVFVDGTPFVLPAQPSLATVRGGAETVALGPDGVLAGGQTLRVTPVVVAAGPTAGANAGGGGGSGGDGAMSEVIVAGGDLVTLLGPTAVAVDGTTRTYGGGALSHPETIMVAGDPVTIGPAGVVVHGTTLGGPGVPAGATRYELVGGATFTEVGASVAVVNGRRFTLGPALAGTGVSGTNKNNIHNGPPPLATPFTTEVNGQTMTIGPGGVTVGPDLTFSYPFVPTMTLTPPPATAGGTALSAGGAKGAGGGGAGDGTSTTPTAPPKKNAAVAAGRPPTAAAASAASTVWMLVLYLFLA</sequence>
<evidence type="ECO:0000313" key="3">
    <source>
        <dbReference type="EMBL" id="OAA62516.1"/>
    </source>
</evidence>
<feature type="chain" id="PRO_5007893426" evidence="2">
    <location>
        <begin position="20"/>
        <end position="898"/>
    </location>
</feature>
<keyword evidence="4" id="KW-1185">Reference proteome</keyword>
<evidence type="ECO:0000256" key="2">
    <source>
        <dbReference type="SAM" id="SignalP"/>
    </source>
</evidence>
<comment type="caution">
    <text evidence="3">The sequence shown here is derived from an EMBL/GenBank/DDBJ whole genome shotgun (WGS) entry which is preliminary data.</text>
</comment>
<organism evidence="3 4">
    <name type="scientific">Niveomyces insectorum RCEF 264</name>
    <dbReference type="NCBI Taxonomy" id="1081102"/>
    <lineage>
        <taxon>Eukaryota</taxon>
        <taxon>Fungi</taxon>
        <taxon>Dikarya</taxon>
        <taxon>Ascomycota</taxon>
        <taxon>Pezizomycotina</taxon>
        <taxon>Sordariomycetes</taxon>
        <taxon>Hypocreomycetidae</taxon>
        <taxon>Hypocreales</taxon>
        <taxon>Cordycipitaceae</taxon>
        <taxon>Niveomyces</taxon>
    </lineage>
</organism>
<reference evidence="3 4" key="1">
    <citation type="journal article" date="2016" name="Genome Biol. Evol.">
        <title>Divergent and convergent evolution of fungal pathogenicity.</title>
        <authorList>
            <person name="Shang Y."/>
            <person name="Xiao G."/>
            <person name="Zheng P."/>
            <person name="Cen K."/>
            <person name="Zhan S."/>
            <person name="Wang C."/>
        </authorList>
    </citation>
    <scope>NUCLEOTIDE SEQUENCE [LARGE SCALE GENOMIC DNA]</scope>
    <source>
        <strain evidence="3 4">RCEF 264</strain>
    </source>
</reference>
<feature type="region of interest" description="Disordered" evidence="1">
    <location>
        <begin position="833"/>
        <end position="871"/>
    </location>
</feature>
<gene>
    <name evidence="3" type="ORF">SPI_04056</name>
</gene>
<feature type="compositionally biased region" description="Polar residues" evidence="1">
    <location>
        <begin position="123"/>
        <end position="138"/>
    </location>
</feature>
<dbReference type="OrthoDB" id="5420777at2759"/>
<feature type="region of interest" description="Disordered" evidence="1">
    <location>
        <begin position="23"/>
        <end position="101"/>
    </location>
</feature>
<evidence type="ECO:0000256" key="1">
    <source>
        <dbReference type="SAM" id="MobiDB-lite"/>
    </source>
</evidence>
<dbReference type="Proteomes" id="UP000076874">
    <property type="component" value="Unassembled WGS sequence"/>
</dbReference>
<accession>A0A167VE73</accession>
<dbReference type="PROSITE" id="PS51257">
    <property type="entry name" value="PROKAR_LIPOPROTEIN"/>
    <property type="match status" value="1"/>
</dbReference>
<dbReference type="STRING" id="1081102.A0A167VE73"/>
<feature type="compositionally biased region" description="Polar residues" evidence="1">
    <location>
        <begin position="87"/>
        <end position="96"/>
    </location>
</feature>
<keyword evidence="2" id="KW-0732">Signal</keyword>
<feature type="compositionally biased region" description="Gly residues" evidence="1">
    <location>
        <begin position="844"/>
        <end position="855"/>
    </location>
</feature>
<name>A0A167VE73_9HYPO</name>
<protein>
    <submittedName>
        <fullName evidence="3">Uncharacterized protein</fullName>
    </submittedName>
</protein>
<feature type="compositionally biased region" description="Gly residues" evidence="1">
    <location>
        <begin position="551"/>
        <end position="562"/>
    </location>
</feature>
<feature type="signal peptide" evidence="2">
    <location>
        <begin position="1"/>
        <end position="19"/>
    </location>
</feature>
<feature type="region of interest" description="Disordered" evidence="1">
    <location>
        <begin position="551"/>
        <end position="574"/>
    </location>
</feature>
<feature type="compositionally biased region" description="Low complexity" evidence="1">
    <location>
        <begin position="176"/>
        <end position="198"/>
    </location>
</feature>
<feature type="compositionally biased region" description="Low complexity" evidence="1">
    <location>
        <begin position="74"/>
        <end position="86"/>
    </location>
</feature>
<feature type="region of interest" description="Disordered" evidence="1">
    <location>
        <begin position="117"/>
        <end position="201"/>
    </location>
</feature>